<accession>A0A0E9SP75</accession>
<organism evidence="1">
    <name type="scientific">Anguilla anguilla</name>
    <name type="common">European freshwater eel</name>
    <name type="synonym">Muraena anguilla</name>
    <dbReference type="NCBI Taxonomy" id="7936"/>
    <lineage>
        <taxon>Eukaryota</taxon>
        <taxon>Metazoa</taxon>
        <taxon>Chordata</taxon>
        <taxon>Craniata</taxon>
        <taxon>Vertebrata</taxon>
        <taxon>Euteleostomi</taxon>
        <taxon>Actinopterygii</taxon>
        <taxon>Neopterygii</taxon>
        <taxon>Teleostei</taxon>
        <taxon>Anguilliformes</taxon>
        <taxon>Anguillidae</taxon>
        <taxon>Anguilla</taxon>
    </lineage>
</organism>
<name>A0A0E9SP75_ANGAN</name>
<proteinExistence type="predicted"/>
<dbReference type="EMBL" id="GBXM01066112">
    <property type="protein sequence ID" value="JAH42465.1"/>
    <property type="molecule type" value="Transcribed_RNA"/>
</dbReference>
<reference evidence="1" key="1">
    <citation type="submission" date="2014-11" db="EMBL/GenBank/DDBJ databases">
        <authorList>
            <person name="Amaro Gonzalez C."/>
        </authorList>
    </citation>
    <scope>NUCLEOTIDE SEQUENCE</scope>
</reference>
<reference evidence="1" key="2">
    <citation type="journal article" date="2015" name="Fish Shellfish Immunol.">
        <title>Early steps in the European eel (Anguilla anguilla)-Vibrio vulnificus interaction in the gills: Role of the RtxA13 toxin.</title>
        <authorList>
            <person name="Callol A."/>
            <person name="Pajuelo D."/>
            <person name="Ebbesson L."/>
            <person name="Teles M."/>
            <person name="MacKenzie S."/>
            <person name="Amaro C."/>
        </authorList>
    </citation>
    <scope>NUCLEOTIDE SEQUENCE</scope>
</reference>
<sequence>MCQTNKGGGLLL</sequence>
<protein>
    <submittedName>
        <fullName evidence="1">Uncharacterized protein</fullName>
    </submittedName>
</protein>
<evidence type="ECO:0000313" key="1">
    <source>
        <dbReference type="EMBL" id="JAH42465.1"/>
    </source>
</evidence>